<dbReference type="RefSeq" id="WP_221315879.1">
    <property type="nucleotide sequence ID" value="NZ_JACHIV010000001.1"/>
</dbReference>
<dbReference type="Proteomes" id="UP000580474">
    <property type="component" value="Unassembled WGS sequence"/>
</dbReference>
<evidence type="ECO:0000313" key="1">
    <source>
        <dbReference type="EMBL" id="MBB5070827.1"/>
    </source>
</evidence>
<name>A0A840NRH7_9PSEU</name>
<dbReference type="AlphaFoldDB" id="A0A840NRH7"/>
<organism evidence="1 2">
    <name type="scientific">Saccharopolyspora gloriosae</name>
    <dbReference type="NCBI Taxonomy" id="455344"/>
    <lineage>
        <taxon>Bacteria</taxon>
        <taxon>Bacillati</taxon>
        <taxon>Actinomycetota</taxon>
        <taxon>Actinomycetes</taxon>
        <taxon>Pseudonocardiales</taxon>
        <taxon>Pseudonocardiaceae</taxon>
        <taxon>Saccharopolyspora</taxon>
    </lineage>
</organism>
<dbReference type="EMBL" id="JACHIV010000001">
    <property type="protein sequence ID" value="MBB5070827.1"/>
    <property type="molecule type" value="Genomic_DNA"/>
</dbReference>
<keyword evidence="2" id="KW-1185">Reference proteome</keyword>
<sequence>MTSEWCGTWHVVARDAAGSVIVGACGHPISGRMRRILDVPLPSDGREVCGSCVAVVVGGGVDPEPVRIAVFRTALAVLAERRSFRASREQRCPSNAA</sequence>
<proteinExistence type="predicted"/>
<accession>A0A840NRH7</accession>
<comment type="caution">
    <text evidence="1">The sequence shown here is derived from an EMBL/GenBank/DDBJ whole genome shotgun (WGS) entry which is preliminary data.</text>
</comment>
<gene>
    <name evidence="1" type="ORF">BJ969_003915</name>
</gene>
<protein>
    <submittedName>
        <fullName evidence="1">Uncharacterized protein</fullName>
    </submittedName>
</protein>
<reference evidence="1 2" key="1">
    <citation type="submission" date="2020-08" db="EMBL/GenBank/DDBJ databases">
        <title>Sequencing the genomes of 1000 actinobacteria strains.</title>
        <authorList>
            <person name="Klenk H.-P."/>
        </authorList>
    </citation>
    <scope>NUCLEOTIDE SEQUENCE [LARGE SCALE GENOMIC DNA]</scope>
    <source>
        <strain evidence="1 2">DSM 45582</strain>
    </source>
</reference>
<evidence type="ECO:0000313" key="2">
    <source>
        <dbReference type="Proteomes" id="UP000580474"/>
    </source>
</evidence>